<evidence type="ECO:0000313" key="3">
    <source>
        <dbReference type="Proteomes" id="UP000225706"/>
    </source>
</evidence>
<sequence>MMLKHRRKFRDGPTHNEECVFNIIKKGIDIEVTAGKLKRHRNMGRLPNGPGNVHILQSKGADVGVMKFYCTEYSTHYGKDDFIPRTGRHSGTGYQSNFRPGVYYSRRLDELDNPAMGRLLTDNYTSITKKHFLPSKGSGGADPFSRGLYMTATSGFVKDIPVTIPRSRQVSDVHIDTRAKGTVYPFHRPLLHTLKQKDPISKENAFHGPSYMSTENHTSFLGKPSQRMDTSIKSVGYKEGSGFTHAYKDEPITFHPMEAYEGIRDPRWTHRPTGFSIMKKDFLPVEYLHGNESLPVLSHGSERGTGFTHGTKARPVFYSKVGQEYTRLSDLHPRAQERVKKMDPAEYSNMVNPHSFASTAKISFKGKQRNDPTEAERLGNASTGTKELTGYSENNDQYFEAAETADSLKRFETHYNAKHYDMNPRGVDRFGTTDGNVMTQLPNGFTKGTSVHTLGPDINTTAELRWHKPYVSRSIKARDPFYDDHKHDAKLRTSVPITA</sequence>
<feature type="compositionally biased region" description="Basic and acidic residues" evidence="1">
    <location>
        <begin position="368"/>
        <end position="377"/>
    </location>
</feature>
<dbReference type="PANTHER" id="PTHR34349:SF1">
    <property type="entry name" value="PROTEIN PHOSPHATASE 1 REGULATORY SUBUNIT 32"/>
    <property type="match status" value="1"/>
</dbReference>
<dbReference type="EMBL" id="LSMT01000053">
    <property type="protein sequence ID" value="PFX30279.1"/>
    <property type="molecule type" value="Genomic_DNA"/>
</dbReference>
<name>A0A2B4SME0_STYPI</name>
<dbReference type="InterPro" id="IPR031410">
    <property type="entry name" value="SAXO4"/>
</dbReference>
<dbReference type="AlphaFoldDB" id="A0A2B4SME0"/>
<accession>A0A2B4SME0</accession>
<gene>
    <name evidence="2" type="primary">PPP1R32</name>
    <name evidence="2" type="ORF">AWC38_SpisGene4966</name>
</gene>
<dbReference type="STRING" id="50429.A0A2B4SME0"/>
<feature type="region of interest" description="Disordered" evidence="1">
    <location>
        <begin position="363"/>
        <end position="393"/>
    </location>
</feature>
<feature type="compositionally biased region" description="Polar residues" evidence="1">
    <location>
        <begin position="380"/>
        <end position="393"/>
    </location>
</feature>
<evidence type="ECO:0000256" key="1">
    <source>
        <dbReference type="SAM" id="MobiDB-lite"/>
    </source>
</evidence>
<comment type="caution">
    <text evidence="2">The sequence shown here is derived from an EMBL/GenBank/DDBJ whole genome shotgun (WGS) entry which is preliminary data.</text>
</comment>
<protein>
    <submittedName>
        <fullName evidence="2">Protein phosphatase 1 regulatory subunit 32</fullName>
    </submittedName>
</protein>
<keyword evidence="3" id="KW-1185">Reference proteome</keyword>
<organism evidence="2 3">
    <name type="scientific">Stylophora pistillata</name>
    <name type="common">Smooth cauliflower coral</name>
    <dbReference type="NCBI Taxonomy" id="50429"/>
    <lineage>
        <taxon>Eukaryota</taxon>
        <taxon>Metazoa</taxon>
        <taxon>Cnidaria</taxon>
        <taxon>Anthozoa</taxon>
        <taxon>Hexacorallia</taxon>
        <taxon>Scleractinia</taxon>
        <taxon>Astrocoeniina</taxon>
        <taxon>Pocilloporidae</taxon>
        <taxon>Stylophora</taxon>
    </lineage>
</organism>
<evidence type="ECO:0000313" key="2">
    <source>
        <dbReference type="EMBL" id="PFX30279.1"/>
    </source>
</evidence>
<dbReference type="OrthoDB" id="9980630at2759"/>
<dbReference type="Pfam" id="PF15691">
    <property type="entry name" value="PPP1R32"/>
    <property type="match status" value="1"/>
</dbReference>
<dbReference type="GO" id="GO:0019902">
    <property type="term" value="F:phosphatase binding"/>
    <property type="evidence" value="ECO:0007669"/>
    <property type="project" value="TreeGrafter"/>
</dbReference>
<dbReference type="PANTHER" id="PTHR34349">
    <property type="entry name" value="PROTEIN PHOSPHATASE 1 REGULATORY SUBUNIT 32"/>
    <property type="match status" value="1"/>
</dbReference>
<reference evidence="3" key="1">
    <citation type="journal article" date="2017" name="bioRxiv">
        <title>Comparative analysis of the genomes of Stylophora pistillata and Acropora digitifera provides evidence for extensive differences between species of corals.</title>
        <authorList>
            <person name="Voolstra C.R."/>
            <person name="Li Y."/>
            <person name="Liew Y.J."/>
            <person name="Baumgarten S."/>
            <person name="Zoccola D."/>
            <person name="Flot J.-F."/>
            <person name="Tambutte S."/>
            <person name="Allemand D."/>
            <person name="Aranda M."/>
        </authorList>
    </citation>
    <scope>NUCLEOTIDE SEQUENCE [LARGE SCALE GENOMIC DNA]</scope>
</reference>
<dbReference type="Proteomes" id="UP000225706">
    <property type="component" value="Unassembled WGS sequence"/>
</dbReference>
<proteinExistence type="predicted"/>